<dbReference type="eggNOG" id="ENOG5030UC4">
    <property type="taxonomic scope" value="Bacteria"/>
</dbReference>
<dbReference type="Proteomes" id="UP000003020">
    <property type="component" value="Unassembled WGS sequence"/>
</dbReference>
<comment type="caution">
    <text evidence="2">The sequence shown here is derived from an EMBL/GenBank/DDBJ whole genome shotgun (WGS) entry which is preliminary data.</text>
</comment>
<feature type="domain" description="DUF1266" evidence="1">
    <location>
        <begin position="69"/>
        <end position="260"/>
    </location>
</feature>
<organism evidence="2 3">
    <name type="scientific">Corynebacterium pseudogenitalium ATCC 33035</name>
    <dbReference type="NCBI Taxonomy" id="525264"/>
    <lineage>
        <taxon>Bacteria</taxon>
        <taxon>Bacillati</taxon>
        <taxon>Actinomycetota</taxon>
        <taxon>Actinomycetes</taxon>
        <taxon>Mycobacteriales</taxon>
        <taxon>Corynebacteriaceae</taxon>
        <taxon>Corynebacterium</taxon>
    </lineage>
</organism>
<dbReference type="HOGENOM" id="CLU_1040971_0_0_11"/>
<proteinExistence type="predicted"/>
<dbReference type="RefSeq" id="WP_005324169.1">
    <property type="nucleotide sequence ID" value="NZ_GL542876.1"/>
</dbReference>
<evidence type="ECO:0000259" key="1">
    <source>
        <dbReference type="Pfam" id="PF06889"/>
    </source>
</evidence>
<reference evidence="2 3" key="1">
    <citation type="submission" date="2010-08" db="EMBL/GenBank/DDBJ databases">
        <authorList>
            <person name="Muzny D."/>
            <person name="Qin X."/>
            <person name="Buhay C."/>
            <person name="Dugan-Rocha S."/>
            <person name="Ding Y."/>
            <person name="Chen G."/>
            <person name="Hawes A."/>
            <person name="Holder M."/>
            <person name="Jhangiani S."/>
            <person name="Johnson A."/>
            <person name="Khan Z."/>
            <person name="Li Z."/>
            <person name="Liu W."/>
            <person name="Liu X."/>
            <person name="Perez L."/>
            <person name="Shen H."/>
            <person name="Wang Q."/>
            <person name="Watt J."/>
            <person name="Xi L."/>
            <person name="Xin Y."/>
            <person name="Zhou J."/>
            <person name="Deng J."/>
            <person name="Jiang H."/>
            <person name="Liu Y."/>
            <person name="Qu J."/>
            <person name="Song X.-Z."/>
            <person name="Zhang L."/>
            <person name="Villasana D."/>
            <person name="Johnson A."/>
            <person name="Liu J."/>
            <person name="Liyanage D."/>
            <person name="Lorensuhewa L."/>
            <person name="Robinson T."/>
            <person name="Song A."/>
            <person name="Song B.-B."/>
            <person name="Dinh H."/>
            <person name="Thornton R."/>
            <person name="Coyle M."/>
            <person name="Francisco L."/>
            <person name="Jackson L."/>
            <person name="Javaid M."/>
            <person name="Korchina V."/>
            <person name="Kovar C."/>
            <person name="Mata R."/>
            <person name="Mathew T."/>
            <person name="Ngo R."/>
            <person name="Nguyen L."/>
            <person name="Nguyen N."/>
            <person name="Okwuonu G."/>
            <person name="Ongeri F."/>
            <person name="Pham C."/>
            <person name="Simmons D."/>
            <person name="Wilczek-Boney K."/>
            <person name="Hale W."/>
            <person name="Jakkamsetti A."/>
            <person name="Pham P."/>
            <person name="Ruth R."/>
            <person name="San Lucas F."/>
            <person name="Warren J."/>
            <person name="Zhang J."/>
            <person name="Zhao Z."/>
            <person name="Zhou C."/>
            <person name="Zhu D."/>
            <person name="Lee S."/>
            <person name="Bess C."/>
            <person name="Blankenburg K."/>
            <person name="Forbes L."/>
            <person name="Fu Q."/>
            <person name="Gubbala S."/>
            <person name="Hirani K."/>
            <person name="Jayaseelan J.C."/>
            <person name="Lara F."/>
            <person name="Munidasa M."/>
            <person name="Palculict T."/>
            <person name="Patil S."/>
            <person name="Pu L.-L."/>
            <person name="Saada N."/>
            <person name="Tang L."/>
            <person name="Weissenberger G."/>
            <person name="Zhu Y."/>
            <person name="Hemphill L."/>
            <person name="Shang Y."/>
            <person name="Youmans B."/>
            <person name="Ayvaz T."/>
            <person name="Ross M."/>
            <person name="Santibanez J."/>
            <person name="Aqrawi P."/>
            <person name="Gross S."/>
            <person name="Joshi V."/>
            <person name="Fowler G."/>
            <person name="Nazareth L."/>
            <person name="Reid J."/>
            <person name="Worley K."/>
            <person name="Petrosino J."/>
            <person name="Highlander S."/>
            <person name="Gibbs R."/>
        </authorList>
    </citation>
    <scope>NUCLEOTIDE SEQUENCE [LARGE SCALE GENOMIC DNA]</scope>
    <source>
        <strain evidence="2 3">ATCC 33035</strain>
    </source>
</reference>
<dbReference type="Pfam" id="PF06889">
    <property type="entry name" value="DUF1266"/>
    <property type="match status" value="1"/>
</dbReference>
<dbReference type="AlphaFoldDB" id="E2S6E6"/>
<accession>E2S6E6</accession>
<protein>
    <recommendedName>
        <fullName evidence="1">DUF1266 domain-containing protein</fullName>
    </recommendedName>
</protein>
<dbReference type="OrthoDB" id="4406485at2"/>
<dbReference type="InterPro" id="IPR009677">
    <property type="entry name" value="DUF1266"/>
</dbReference>
<sequence>MSPTFTPAKFDDSTSYMLAKFPWPEPEPSADEVRRHSWGMVYKENKSFATPLGGKEIGKVTAEHYKEFLEQSYGVTGVQEAHQVIDHFLAGGQHVENDFLLPLAYAAKDVPEHELAAEIEEKVEFLKDFFAGMSVDTRGVEHKFRHLVRLLRSESFVSATAPALPTTTRAWDIIRVHNVGGPATELGWISPEEFLQISDKAVAALQHHFVSWADVAASFWWGRMIWACDGELDVAAAMKEQTDRFTELLAKSKSPWVRVPLHSDSAEEPFSSLGGLR</sequence>
<gene>
    <name evidence="2" type="ORF">HMPREF0305_12098</name>
</gene>
<dbReference type="EMBL" id="ABYQ02000014">
    <property type="protein sequence ID" value="EFQ79588.1"/>
    <property type="molecule type" value="Genomic_DNA"/>
</dbReference>
<keyword evidence="3" id="KW-1185">Reference proteome</keyword>
<evidence type="ECO:0000313" key="2">
    <source>
        <dbReference type="EMBL" id="EFQ79588.1"/>
    </source>
</evidence>
<evidence type="ECO:0000313" key="3">
    <source>
        <dbReference type="Proteomes" id="UP000003020"/>
    </source>
</evidence>
<name>E2S6E6_9CORY</name>